<feature type="transmembrane region" description="Helical" evidence="5">
    <location>
        <begin position="7"/>
        <end position="25"/>
    </location>
</feature>
<organism evidence="7 8">
    <name type="scientific">Sinomicrobium weinanense</name>
    <dbReference type="NCBI Taxonomy" id="2842200"/>
    <lineage>
        <taxon>Bacteria</taxon>
        <taxon>Pseudomonadati</taxon>
        <taxon>Bacteroidota</taxon>
        <taxon>Flavobacteriia</taxon>
        <taxon>Flavobacteriales</taxon>
        <taxon>Flavobacteriaceae</taxon>
        <taxon>Sinomicrobium</taxon>
    </lineage>
</organism>
<dbReference type="Gene3D" id="2.40.30.170">
    <property type="match status" value="1"/>
</dbReference>
<sequence>MSNVFKFLTVTIVMIMIALTGMFLYSKSTSEKENYTVVSPFVTDIVDKVVVSGTIVPRNKVEVKPDISGIVEEILVKPGDKVKKGDLLARITIVPNLSQLSEADGDLEQARIDFASAERTFKLQKQLFEKGVVAEDDLKTARFDHDRARKKLEAAKKRLQLVKKGSLGKSYSATEVRATIPGVVLSIPVKVGGFVIETNTYNEGSTIMSIADMNDMLFEGQVGELEAGKLEEDMELLLYVGALEDVAFNATLEFVSPEGEKEDGVVSFEIRARVSQSPERFIRAGYSANAHIILKRADSVLAVKERILNFDKNDKPYLILENGKQGGERKYVELGVSDGINIEVSGIGQEEKIRAIDKTEK</sequence>
<feature type="coiled-coil region" evidence="4">
    <location>
        <begin position="100"/>
        <end position="165"/>
    </location>
</feature>
<dbReference type="Gene3D" id="1.10.287.470">
    <property type="entry name" value="Helix hairpin bin"/>
    <property type="match status" value="1"/>
</dbReference>
<dbReference type="NCBIfam" id="TIGR01730">
    <property type="entry name" value="RND_mfp"/>
    <property type="match status" value="1"/>
</dbReference>
<dbReference type="Proteomes" id="UP000653730">
    <property type="component" value="Unassembled WGS sequence"/>
</dbReference>
<dbReference type="EMBL" id="JACVDC010000008">
    <property type="protein sequence ID" value="MBC9795249.1"/>
    <property type="molecule type" value="Genomic_DNA"/>
</dbReference>
<dbReference type="InterPro" id="IPR050465">
    <property type="entry name" value="UPF0194_transport"/>
</dbReference>
<comment type="caution">
    <text evidence="7">The sequence shown here is derived from an EMBL/GenBank/DDBJ whole genome shotgun (WGS) entry which is preliminary data.</text>
</comment>
<evidence type="ECO:0000313" key="7">
    <source>
        <dbReference type="EMBL" id="MBC9795249.1"/>
    </source>
</evidence>
<evidence type="ECO:0000313" key="8">
    <source>
        <dbReference type="Proteomes" id="UP000653730"/>
    </source>
</evidence>
<keyword evidence="5" id="KW-1133">Transmembrane helix</keyword>
<evidence type="ECO:0000259" key="6">
    <source>
        <dbReference type="Pfam" id="PF25917"/>
    </source>
</evidence>
<protein>
    <submittedName>
        <fullName evidence="7">Efflux RND transporter periplasmic adaptor subunit</fullName>
    </submittedName>
</protein>
<keyword evidence="8" id="KW-1185">Reference proteome</keyword>
<dbReference type="SUPFAM" id="SSF111369">
    <property type="entry name" value="HlyD-like secretion proteins"/>
    <property type="match status" value="1"/>
</dbReference>
<evidence type="ECO:0000256" key="1">
    <source>
        <dbReference type="ARBA" id="ARBA00004196"/>
    </source>
</evidence>
<dbReference type="GO" id="GO:0016020">
    <property type="term" value="C:membrane"/>
    <property type="evidence" value="ECO:0007669"/>
    <property type="project" value="InterPro"/>
</dbReference>
<evidence type="ECO:0000256" key="4">
    <source>
        <dbReference type="SAM" id="Coils"/>
    </source>
</evidence>
<reference evidence="7 8" key="1">
    <citation type="submission" date="2020-09" db="EMBL/GenBank/DDBJ databases">
        <title>Sinomicrobium weinanense sp. nov., a halophilic bacteria isolated from saline-alkali soil.</title>
        <authorList>
            <person name="Wu P."/>
            <person name="Ren H."/>
            <person name="Mei Y."/>
            <person name="Liang Y."/>
            <person name="Chen Z."/>
        </authorList>
    </citation>
    <scope>NUCLEOTIDE SEQUENCE [LARGE SCALE GENOMIC DNA]</scope>
    <source>
        <strain evidence="7 8">FJxs</strain>
    </source>
</reference>
<dbReference type="GO" id="GO:0022857">
    <property type="term" value="F:transmembrane transporter activity"/>
    <property type="evidence" value="ECO:0007669"/>
    <property type="project" value="InterPro"/>
</dbReference>
<dbReference type="AlphaFoldDB" id="A0A926Q1X9"/>
<evidence type="ECO:0000256" key="2">
    <source>
        <dbReference type="ARBA" id="ARBA00009477"/>
    </source>
</evidence>
<dbReference type="PANTHER" id="PTHR32347:SF14">
    <property type="entry name" value="EFFLUX SYSTEM COMPONENT YKNX-RELATED"/>
    <property type="match status" value="1"/>
</dbReference>
<keyword evidence="5" id="KW-0472">Membrane</keyword>
<keyword evidence="3 4" id="KW-0175">Coiled coil</keyword>
<keyword evidence="5" id="KW-0812">Transmembrane</keyword>
<dbReference type="RefSeq" id="WP_187964405.1">
    <property type="nucleotide sequence ID" value="NZ_JACVDC010000008.1"/>
</dbReference>
<evidence type="ECO:0000256" key="3">
    <source>
        <dbReference type="ARBA" id="ARBA00023054"/>
    </source>
</evidence>
<dbReference type="InterPro" id="IPR006143">
    <property type="entry name" value="RND_pump_MFP"/>
</dbReference>
<name>A0A926Q1X9_9FLAO</name>
<dbReference type="PANTHER" id="PTHR32347">
    <property type="entry name" value="EFFLUX SYSTEM COMPONENT YKNX-RELATED"/>
    <property type="match status" value="1"/>
</dbReference>
<dbReference type="Pfam" id="PF25917">
    <property type="entry name" value="BSH_RND"/>
    <property type="match status" value="1"/>
</dbReference>
<evidence type="ECO:0000256" key="5">
    <source>
        <dbReference type="SAM" id="Phobius"/>
    </source>
</evidence>
<dbReference type="Gene3D" id="2.40.50.100">
    <property type="match status" value="1"/>
</dbReference>
<comment type="subcellular location">
    <subcellularLocation>
        <location evidence="1">Cell envelope</location>
    </subcellularLocation>
</comment>
<feature type="domain" description="Multidrug resistance protein MdtA-like barrel-sandwich hybrid" evidence="6">
    <location>
        <begin position="59"/>
        <end position="200"/>
    </location>
</feature>
<gene>
    <name evidence="7" type="ORF">IBL28_04670</name>
</gene>
<dbReference type="GO" id="GO:0030313">
    <property type="term" value="C:cell envelope"/>
    <property type="evidence" value="ECO:0007669"/>
    <property type="project" value="UniProtKB-SubCell"/>
</dbReference>
<accession>A0A926Q1X9</accession>
<proteinExistence type="inferred from homology"/>
<dbReference type="InterPro" id="IPR058625">
    <property type="entry name" value="MdtA-like_BSH"/>
</dbReference>
<comment type="similarity">
    <text evidence="2">Belongs to the membrane fusion protein (MFP) (TC 8.A.1) family.</text>
</comment>